<dbReference type="AlphaFoldDB" id="A0A368KZM3"/>
<name>A0A368KZM3_9BURK</name>
<dbReference type="PIRSF" id="PIRSF030820">
    <property type="entry name" value="UCP030820"/>
    <property type="match status" value="1"/>
</dbReference>
<sequence>MAKIILGNAVVDDTWTLVREDSTALPTLPVGDVIVSLARYQAEKAALLARGTKIGVWLQPTDEPEILVSEFANLALIAVDFPAFKDGRGYSIGWLLRGRYGWQGELRAIGDVLQDQLFFYKRVGFNAYAVREDKDIHEALNGLQDFSEVYAGSIDQPIPLFRRRAA</sequence>
<dbReference type="Proteomes" id="UP000252357">
    <property type="component" value="Unassembled WGS sequence"/>
</dbReference>
<comment type="caution">
    <text evidence="1">The sequence shown here is derived from an EMBL/GenBank/DDBJ whole genome shotgun (WGS) entry which is preliminary data.</text>
</comment>
<dbReference type="OrthoDB" id="9800421at2"/>
<proteinExistence type="predicted"/>
<accession>A0A368KZM3</accession>
<evidence type="ECO:0000313" key="2">
    <source>
        <dbReference type="Proteomes" id="UP000252357"/>
    </source>
</evidence>
<dbReference type="InterPro" id="IPR008318">
    <property type="entry name" value="UCP030820"/>
</dbReference>
<gene>
    <name evidence="1" type="ORF">DU000_12135</name>
</gene>
<organism evidence="1 2">
    <name type="scientific">Parvibium lacunae</name>
    <dbReference type="NCBI Taxonomy" id="1888893"/>
    <lineage>
        <taxon>Bacteria</taxon>
        <taxon>Pseudomonadati</taxon>
        <taxon>Pseudomonadota</taxon>
        <taxon>Betaproteobacteria</taxon>
        <taxon>Burkholderiales</taxon>
        <taxon>Alcaligenaceae</taxon>
        <taxon>Parvibium</taxon>
    </lineage>
</organism>
<reference evidence="1 2" key="1">
    <citation type="journal article" date="2018" name="Int. J. Syst. Evol. Microbiol.">
        <title>Parvibium lacunae gen. nov., sp. nov., a new member of the family Alcaligenaceae isolated from a freshwater pond.</title>
        <authorList>
            <person name="Chen W.M."/>
            <person name="Xie P.B."/>
            <person name="Hsu M.Y."/>
            <person name="Sheu S.Y."/>
        </authorList>
    </citation>
    <scope>NUCLEOTIDE SEQUENCE [LARGE SCALE GENOMIC DNA]</scope>
    <source>
        <strain evidence="1 2">KMB9</strain>
    </source>
</reference>
<protein>
    <submittedName>
        <fullName evidence="1">DUF934 domain-containing protein</fullName>
    </submittedName>
</protein>
<dbReference type="EMBL" id="QPGB01000007">
    <property type="protein sequence ID" value="RCS56471.1"/>
    <property type="molecule type" value="Genomic_DNA"/>
</dbReference>
<dbReference type="Pfam" id="PF06073">
    <property type="entry name" value="DUF934"/>
    <property type="match status" value="1"/>
</dbReference>
<dbReference type="RefSeq" id="WP_114403680.1">
    <property type="nucleotide sequence ID" value="NZ_QPGB01000007.1"/>
</dbReference>
<evidence type="ECO:0000313" key="1">
    <source>
        <dbReference type="EMBL" id="RCS56471.1"/>
    </source>
</evidence>
<keyword evidence="2" id="KW-1185">Reference proteome</keyword>